<feature type="domain" description="ILEI/PANDER" evidence="8">
    <location>
        <begin position="1237"/>
        <end position="1326"/>
    </location>
</feature>
<dbReference type="InterPro" id="IPR011635">
    <property type="entry name" value="CARDB"/>
</dbReference>
<dbReference type="Gene3D" id="3.40.50.1460">
    <property type="match status" value="1"/>
</dbReference>
<dbReference type="GO" id="GO:0005576">
    <property type="term" value="C:extracellular region"/>
    <property type="evidence" value="ECO:0007669"/>
    <property type="project" value="UniProtKB-SubCell"/>
</dbReference>
<name>A0AAE3P0L8_9BACT</name>
<dbReference type="Pfam" id="PF01364">
    <property type="entry name" value="Peptidase_C25"/>
    <property type="match status" value="1"/>
</dbReference>
<organism evidence="9 10">
    <name type="scientific">Stygiobacter electus</name>
    <dbReference type="NCBI Taxonomy" id="3032292"/>
    <lineage>
        <taxon>Bacteria</taxon>
        <taxon>Pseudomonadati</taxon>
        <taxon>Ignavibacteriota</taxon>
        <taxon>Ignavibacteria</taxon>
        <taxon>Ignavibacteriales</taxon>
        <taxon>Melioribacteraceae</taxon>
        <taxon>Stygiobacter</taxon>
    </lineage>
</organism>
<keyword evidence="10" id="KW-1185">Reference proteome</keyword>
<dbReference type="Proteomes" id="UP001221302">
    <property type="component" value="Unassembled WGS sequence"/>
</dbReference>
<proteinExistence type="predicted"/>
<keyword evidence="4" id="KW-1015">Disulfide bond</keyword>
<evidence type="ECO:0000259" key="6">
    <source>
        <dbReference type="Pfam" id="PF07705"/>
    </source>
</evidence>
<evidence type="ECO:0000259" key="5">
    <source>
        <dbReference type="Pfam" id="PF01364"/>
    </source>
</evidence>
<dbReference type="InterPro" id="IPR013783">
    <property type="entry name" value="Ig-like_fold"/>
</dbReference>
<comment type="caution">
    <text evidence="9">The sequence shown here is derived from an EMBL/GenBank/DDBJ whole genome shotgun (WGS) entry which is preliminary data.</text>
</comment>
<dbReference type="RefSeq" id="WP_321535264.1">
    <property type="nucleotide sequence ID" value="NZ_JARGDL010000004.1"/>
</dbReference>
<feature type="domain" description="Gingipain" evidence="5">
    <location>
        <begin position="602"/>
        <end position="958"/>
    </location>
</feature>
<dbReference type="InterPro" id="IPR029030">
    <property type="entry name" value="Caspase-like_dom_sf"/>
</dbReference>
<dbReference type="Pfam" id="PF13860">
    <property type="entry name" value="FlgD_ig"/>
    <property type="match status" value="1"/>
</dbReference>
<dbReference type="EMBL" id="JARGDL010000004">
    <property type="protein sequence ID" value="MDF1611497.1"/>
    <property type="molecule type" value="Genomic_DNA"/>
</dbReference>
<comment type="subcellular location">
    <subcellularLocation>
        <location evidence="1">Secreted</location>
    </subcellularLocation>
</comment>
<dbReference type="Pfam" id="PF15711">
    <property type="entry name" value="ILEI"/>
    <property type="match status" value="1"/>
</dbReference>
<evidence type="ECO:0000256" key="2">
    <source>
        <dbReference type="ARBA" id="ARBA00022525"/>
    </source>
</evidence>
<keyword evidence="3" id="KW-0732">Signal</keyword>
<evidence type="ECO:0000259" key="8">
    <source>
        <dbReference type="Pfam" id="PF15711"/>
    </source>
</evidence>
<protein>
    <submittedName>
        <fullName evidence="9">C25 family cysteine peptidase</fullName>
    </submittedName>
</protein>
<feature type="domain" description="FlgD/Vpr Ig-like" evidence="7">
    <location>
        <begin position="1692"/>
        <end position="1757"/>
    </location>
</feature>
<dbReference type="GO" id="GO:0008234">
    <property type="term" value="F:cysteine-type peptidase activity"/>
    <property type="evidence" value="ECO:0007669"/>
    <property type="project" value="InterPro"/>
</dbReference>
<dbReference type="Pfam" id="PF07705">
    <property type="entry name" value="CARDB"/>
    <property type="match status" value="2"/>
</dbReference>
<dbReference type="PROSITE" id="PS52031">
    <property type="entry name" value="GG_LECTIN"/>
    <property type="match status" value="1"/>
</dbReference>
<dbReference type="SUPFAM" id="SSF52129">
    <property type="entry name" value="Caspase-like"/>
    <property type="match status" value="1"/>
</dbReference>
<sequence>MRNKFIILFFITLGILSNIIAQNKIEKIENGFIVSIGNDKYDFNIKNVGQYKIIDYHEFKNPAKEGQIKLPSKLLLISIPQNIKPKISVISYDEIVNEKSIPSLNPSLEKINDTTLIEKEYNVENNFSSNTIDKIYEIIGYGWYRDNYCAIIKINTHYFNSNDATIIERKNIKLKFQFDEHFDNNENKNQNIDPLTSSIIENTGIVSPKNFQNIFLNDSTGNWIDYNLHYVKIGTYADGIYKIEKKDLENFGVNTSLIIPKTFQLFESGKEVPIYFFGKDENNFSDSDYLIFYGKKNYSKKDYRLTNSKNEEYREYLDRFTDTTYYFLTWGKTNGLRIPISKSVLSSNDTINYYKSFNHVEDNQVLFFANNDELQNQMPNYLGNKTWYFHQSQWLYSGTIRNYNFNTTDLMPNKDAYFYFKGSSGGSNQINNAHNLTLRVNNYLLDSISINRYDQALLKGKLNSNLLKQTNNVISVKNYNNGTSINTIAVDWYEYEYPRKLKLENDNLIFEIYNDVNNAVNNAVKTIKINNANNQEYIILKLYDRFKLISNYTLLNNNLIFADTIKANDKYIVISKNNFNTPKFISYKNFKNYRNKTDQVDYIAITHNNFIKSVNEYVSQISKFYKVKTEVFNVEDIFDEYSFGYPDPNSIRLFLFTTFQKRNIPKPLYTILIGDANYDYKDYFFKATGVKGGRNYIPSFGYPVSDNWFAVWDNLITIPQLKFGRLPINNSSELDFYLSKVINIYNSKYDEFNKRFLFFSGGPSNDINQINTLKSINDYIIKNYIEPIPIAGNYTHFYKTTNPQTDFGPYSADEVSTKIRNGGLFISYLGHSGTSTWDNSISEIDQLSNVYNKNPLITDFGCSTNKFAEPEIVCFGERFVLNKNGQAIGYIGNSSLGFTSTAYIVPKYFYENLLKTNNYEVGDAILKAKASMFSNSGSNTSTKIFSLTNTLIGDPIIKIPIPQKPNLVITKNDIKLNIINPTSDKDSISIKLNIKNLGQAKIDSMNISFEHSYMNKTENILRKRILLPKYLDSLNYSIKIKNKPGDHNIKIFLDSSNEIDEIYEDDNQLTYQIKVYSTEIRDLLITQNENSVKDSLMILNPTFSNEKKLFLKYQISKDSTFSNPTEKSVMLDTLRTFINISDLTSGRFWFRYKLDLNNNNYSFPKSFKKFKKDYIIYDDTTSLSNLFYSNTHLMNDGIKIKNNDVNISVTSAGWSAGATCVIAKNGINLLTNSYFAGMGIVVFDPLTFNVEFSEWYNLFNNPTNVKKLADYINSIPNGKIVAMGVSDDAANNITAELKNAIKTLGSTKIDQLKFRGSWALIGKKGANPKDVIEIIKGPYDGLIYVDTTFVLKQKVGTIETSFVGPVNSWKQIEINKNLIKDSKIKVNIIGKDKSDKIYDLQTSENNIIDISKIDAKEYPYIKLKAELYSDSLLNSPSIKSFSIGYVELPELAINYQTVSVTKDSLELGEKTKLVFRVYNVGETTAKNFKVKVEAVSKNESQVIYEQVVDSIPFNKYKEFSTDFSTNKSNGKYDLNIKIDSENKIDELYKDNNFYSLPIFVKKNNKPAKIFLTIDGNNIYDGDYVSSNPNIEIKLNDESLIPITDTSKIDIYLNNIRIPYKTNSINVNFSNTNPKVIVNYKPNLNEGEYTLKVVGRNATNDLIDSTGVVKKFIVKNSFELIDVYNYPNPMKDKTDFTFKLTSLPDELKIIIYTIAGRKIKEINMANNLLKYDFNSITWDGKDAEGNKIANGVYLYKLVIKKDDKIISKIGKLAKVE</sequence>
<feature type="domain" description="CARDB" evidence="6">
    <location>
        <begin position="965"/>
        <end position="1070"/>
    </location>
</feature>
<dbReference type="InterPro" id="IPR025965">
    <property type="entry name" value="FlgD/Vpr_Ig-like"/>
</dbReference>
<dbReference type="Gene3D" id="2.60.40.4070">
    <property type="match status" value="1"/>
</dbReference>
<dbReference type="InterPro" id="IPR001769">
    <property type="entry name" value="Gingipain"/>
</dbReference>
<dbReference type="Gene3D" id="2.60.40.3800">
    <property type="match status" value="1"/>
</dbReference>
<dbReference type="InterPro" id="IPR039477">
    <property type="entry name" value="ILEI/PANDER_dom"/>
</dbReference>
<evidence type="ECO:0000313" key="9">
    <source>
        <dbReference type="EMBL" id="MDF1611497.1"/>
    </source>
</evidence>
<dbReference type="PANTHER" id="PTHR14592">
    <property type="entry name" value="UNCHARACTERIZED FAM3"/>
    <property type="match status" value="1"/>
</dbReference>
<dbReference type="Gene3D" id="3.40.50.10390">
    <property type="entry name" value="Gingipain r, domain 1"/>
    <property type="match status" value="1"/>
</dbReference>
<dbReference type="InterPro" id="IPR029031">
    <property type="entry name" value="Gingipain_N_sf"/>
</dbReference>
<reference evidence="9" key="1">
    <citation type="submission" date="2023-03" db="EMBL/GenBank/DDBJ databases">
        <title>Stygiobacter electus gen. nov., sp. nov., facultatively anaerobic thermotolerant bacterium of the class Ignavibacteria from a well of Yessentuki mineral water deposit.</title>
        <authorList>
            <person name="Podosokorskaya O.A."/>
            <person name="Elcheninov A.G."/>
            <person name="Petrova N.F."/>
            <person name="Zavarzina D.G."/>
            <person name="Kublanov I.V."/>
            <person name="Merkel A.Y."/>
        </authorList>
    </citation>
    <scope>NUCLEOTIDE SEQUENCE</scope>
    <source>
        <strain evidence="9">09-Me</strain>
    </source>
</reference>
<evidence type="ECO:0000256" key="4">
    <source>
        <dbReference type="ARBA" id="ARBA00023157"/>
    </source>
</evidence>
<dbReference type="Gene3D" id="2.60.40.10">
    <property type="entry name" value="Immunoglobulins"/>
    <property type="match status" value="2"/>
</dbReference>
<feature type="domain" description="CARDB" evidence="6">
    <location>
        <begin position="1449"/>
        <end position="1555"/>
    </location>
</feature>
<dbReference type="InterPro" id="IPR039220">
    <property type="entry name" value="FAM3"/>
</dbReference>
<evidence type="ECO:0000313" key="10">
    <source>
        <dbReference type="Proteomes" id="UP001221302"/>
    </source>
</evidence>
<evidence type="ECO:0000259" key="7">
    <source>
        <dbReference type="Pfam" id="PF13860"/>
    </source>
</evidence>
<gene>
    <name evidence="9" type="ORF">P0M35_04990</name>
</gene>
<keyword evidence="2" id="KW-0964">Secreted</keyword>
<evidence type="ECO:0000256" key="3">
    <source>
        <dbReference type="ARBA" id="ARBA00022729"/>
    </source>
</evidence>
<dbReference type="GO" id="GO:0006508">
    <property type="term" value="P:proteolysis"/>
    <property type="evidence" value="ECO:0007669"/>
    <property type="project" value="InterPro"/>
</dbReference>
<evidence type="ECO:0000256" key="1">
    <source>
        <dbReference type="ARBA" id="ARBA00004613"/>
    </source>
</evidence>
<accession>A0AAE3P0L8</accession>
<dbReference type="InterPro" id="IPR038490">
    <property type="entry name" value="Gingipain_propep_sf"/>
</dbReference>